<evidence type="ECO:0000313" key="4">
    <source>
        <dbReference type="RefSeq" id="XP_021860867.2"/>
    </source>
</evidence>
<dbReference type="AlphaFoldDB" id="A0A9R0J556"/>
<feature type="domain" description="Reverse transcriptase" evidence="1">
    <location>
        <begin position="3"/>
        <end position="75"/>
    </location>
</feature>
<dbReference type="RefSeq" id="XP_021860867.2">
    <property type="nucleotide sequence ID" value="XM_022005175.2"/>
</dbReference>
<protein>
    <recommendedName>
        <fullName evidence="5">Reverse transcriptase domain-containing protein</fullName>
    </recommendedName>
</protein>
<sequence>MSINGSLHGFFEGKRGLRQGDPLSPILFVLCIEYLSRILVMVGEKKEFKFHPRCADSKLNHLCFADDIILCCKGEFKSVHMLMQDSSCSLFPLRILDMIGFSRGSFPFRYLGIPICSKKISVADCEKIVEKMCAKIKSWSSKNLSFAGRLTLVQSVLMTIQTYWTQIMILPKSIFKNFNNICRCFLWKGVADYSSPGKVAWKQLCRPKNEGGLGLVNLNLWNLAAMGKHVWMIATKRENIWVRWVHSVYIKGENWLDCSPKNTDSWYWRSIRHVRDLMKVHLSEAQLCSIQKYSIKKAYCKLILPVAEKVYWASAVWSRLAQAKHIFITWLAILERLNTKDRLR</sequence>
<feature type="domain" description="Reverse transcriptase zinc-binding" evidence="2">
    <location>
        <begin position="293"/>
        <end position="344"/>
    </location>
</feature>
<dbReference type="Proteomes" id="UP000813463">
    <property type="component" value="Chromosome 5"/>
</dbReference>
<evidence type="ECO:0008006" key="5">
    <source>
        <dbReference type="Google" id="ProtNLM"/>
    </source>
</evidence>
<evidence type="ECO:0000313" key="3">
    <source>
        <dbReference type="Proteomes" id="UP000813463"/>
    </source>
</evidence>
<organism evidence="3 4">
    <name type="scientific">Spinacia oleracea</name>
    <name type="common">Spinach</name>
    <dbReference type="NCBI Taxonomy" id="3562"/>
    <lineage>
        <taxon>Eukaryota</taxon>
        <taxon>Viridiplantae</taxon>
        <taxon>Streptophyta</taxon>
        <taxon>Embryophyta</taxon>
        <taxon>Tracheophyta</taxon>
        <taxon>Spermatophyta</taxon>
        <taxon>Magnoliopsida</taxon>
        <taxon>eudicotyledons</taxon>
        <taxon>Gunneridae</taxon>
        <taxon>Pentapetalae</taxon>
        <taxon>Caryophyllales</taxon>
        <taxon>Chenopodiaceae</taxon>
        <taxon>Chenopodioideae</taxon>
        <taxon>Anserineae</taxon>
        <taxon>Spinacia</taxon>
    </lineage>
</organism>
<reference evidence="4" key="2">
    <citation type="submission" date="2025-08" db="UniProtKB">
        <authorList>
            <consortium name="RefSeq"/>
        </authorList>
    </citation>
    <scope>IDENTIFICATION</scope>
    <source>
        <tissue evidence="4">Leaf</tissue>
    </source>
</reference>
<keyword evidence="3" id="KW-1185">Reference proteome</keyword>
<dbReference type="PANTHER" id="PTHR33116:SF84">
    <property type="entry name" value="RNA-DIRECTED DNA POLYMERASE"/>
    <property type="match status" value="1"/>
</dbReference>
<reference evidence="3" key="1">
    <citation type="journal article" date="2021" name="Nat. Commun.">
        <title>Genomic analyses provide insights into spinach domestication and the genetic basis of agronomic traits.</title>
        <authorList>
            <person name="Cai X."/>
            <person name="Sun X."/>
            <person name="Xu C."/>
            <person name="Sun H."/>
            <person name="Wang X."/>
            <person name="Ge C."/>
            <person name="Zhang Z."/>
            <person name="Wang Q."/>
            <person name="Fei Z."/>
            <person name="Jiao C."/>
            <person name="Wang Q."/>
        </authorList>
    </citation>
    <scope>NUCLEOTIDE SEQUENCE [LARGE SCALE GENOMIC DNA]</scope>
    <source>
        <strain evidence="3">cv. Varoflay</strain>
    </source>
</reference>
<dbReference type="InterPro" id="IPR026960">
    <property type="entry name" value="RVT-Znf"/>
</dbReference>
<dbReference type="Pfam" id="PF13966">
    <property type="entry name" value="zf-RVT"/>
    <property type="match status" value="1"/>
</dbReference>
<proteinExistence type="predicted"/>
<gene>
    <name evidence="4" type="primary">LOC110799905</name>
</gene>
<dbReference type="InterPro" id="IPR000477">
    <property type="entry name" value="RT_dom"/>
</dbReference>
<evidence type="ECO:0000259" key="1">
    <source>
        <dbReference type="Pfam" id="PF00078"/>
    </source>
</evidence>
<dbReference type="GeneID" id="110799905"/>
<evidence type="ECO:0000259" key="2">
    <source>
        <dbReference type="Pfam" id="PF13966"/>
    </source>
</evidence>
<dbReference type="KEGG" id="soe:110799905"/>
<dbReference type="Pfam" id="PF00078">
    <property type="entry name" value="RVT_1"/>
    <property type="match status" value="1"/>
</dbReference>
<accession>A0A9R0J556</accession>
<dbReference type="PANTHER" id="PTHR33116">
    <property type="entry name" value="REVERSE TRANSCRIPTASE ZINC-BINDING DOMAIN-CONTAINING PROTEIN-RELATED-RELATED"/>
    <property type="match status" value="1"/>
</dbReference>
<name>A0A9R0J556_SPIOL</name>